<feature type="transmembrane region" description="Helical" evidence="6">
    <location>
        <begin position="12"/>
        <end position="32"/>
    </location>
</feature>
<evidence type="ECO:0000313" key="7">
    <source>
        <dbReference type="EMBL" id="AIS85698.1"/>
    </source>
</evidence>
<accession>A0A097CSQ9</accession>
<dbReference type="InterPro" id="IPR001123">
    <property type="entry name" value="LeuE-type"/>
</dbReference>
<evidence type="ECO:0000256" key="1">
    <source>
        <dbReference type="ARBA" id="ARBA00004651"/>
    </source>
</evidence>
<keyword evidence="5 6" id="KW-0472">Membrane</keyword>
<comment type="subcellular location">
    <subcellularLocation>
        <location evidence="1">Cell membrane</location>
        <topology evidence="1">Multi-pass membrane protein</topology>
    </subcellularLocation>
</comment>
<keyword evidence="2" id="KW-1003">Cell membrane</keyword>
<feature type="transmembrane region" description="Helical" evidence="6">
    <location>
        <begin position="78"/>
        <end position="96"/>
    </location>
</feature>
<name>A0A097CSQ9_9ACTN</name>
<evidence type="ECO:0000256" key="2">
    <source>
        <dbReference type="ARBA" id="ARBA00022475"/>
    </source>
</evidence>
<dbReference type="GO" id="GO:0015171">
    <property type="term" value="F:amino acid transmembrane transporter activity"/>
    <property type="evidence" value="ECO:0007669"/>
    <property type="project" value="TreeGrafter"/>
</dbReference>
<dbReference type="Pfam" id="PF01810">
    <property type="entry name" value="LysE"/>
    <property type="match status" value="1"/>
</dbReference>
<gene>
    <name evidence="7" type="ORF">VASRM7_458</name>
</gene>
<evidence type="ECO:0000256" key="4">
    <source>
        <dbReference type="ARBA" id="ARBA00022989"/>
    </source>
</evidence>
<evidence type="ECO:0000256" key="5">
    <source>
        <dbReference type="ARBA" id="ARBA00023136"/>
    </source>
</evidence>
<dbReference type="AlphaFoldDB" id="A0A097CSQ9"/>
<protein>
    <submittedName>
        <fullName evidence="7">Threonine efflux protein</fullName>
    </submittedName>
</protein>
<keyword evidence="3 6" id="KW-0812">Transmembrane</keyword>
<dbReference type="GO" id="GO:0005886">
    <property type="term" value="C:plasma membrane"/>
    <property type="evidence" value="ECO:0007669"/>
    <property type="project" value="UniProtKB-SubCell"/>
</dbReference>
<feature type="transmembrane region" description="Helical" evidence="6">
    <location>
        <begin position="44"/>
        <end position="72"/>
    </location>
</feature>
<organism evidence="7">
    <name type="scientific">Verrucosispora sp. MS100047</name>
    <dbReference type="NCBI Taxonomy" id="1410949"/>
    <lineage>
        <taxon>Bacteria</taxon>
        <taxon>Bacillati</taxon>
        <taxon>Actinomycetota</taxon>
        <taxon>Actinomycetes</taxon>
        <taxon>Micromonosporales</taxon>
        <taxon>Micromonosporaceae</taxon>
        <taxon>Micromonospora</taxon>
    </lineage>
</organism>
<feature type="transmembrane region" description="Helical" evidence="6">
    <location>
        <begin position="148"/>
        <end position="178"/>
    </location>
</feature>
<feature type="transmembrane region" description="Helical" evidence="6">
    <location>
        <begin position="116"/>
        <end position="136"/>
    </location>
</feature>
<dbReference type="PIRSF" id="PIRSF006324">
    <property type="entry name" value="LeuE"/>
    <property type="match status" value="1"/>
</dbReference>
<proteinExistence type="predicted"/>
<keyword evidence="4 6" id="KW-1133">Transmembrane helix</keyword>
<reference evidence="7" key="1">
    <citation type="submission" date="2013-11" db="EMBL/GenBank/DDBJ databases">
        <title>New antitubercular compounds from marine-derived Verrucosispora sp. MS100047.</title>
        <authorList>
            <person name="Huang P."/>
            <person name="Xie F."/>
            <person name="Wang Q."/>
            <person name="Wang J."/>
            <person name="Wang Q."/>
            <person name="Abdel-Mageed W.M."/>
            <person name="Liu M."/>
            <person name="Han J."/>
            <person name="Song F."/>
            <person name="Dai H."/>
            <person name="Liu X."/>
            <person name="Zhang L."/>
        </authorList>
    </citation>
    <scope>NUCLEOTIDE SEQUENCE</scope>
    <source>
        <strain evidence="7">MS100047</strain>
    </source>
</reference>
<dbReference type="PANTHER" id="PTHR30086">
    <property type="entry name" value="ARGININE EXPORTER PROTEIN ARGO"/>
    <property type="match status" value="1"/>
</dbReference>
<sequence>MSVLIDPGLLAVFLVAVLVICVTPGPDMLYILATSVSQGIRAGLVASVGMSLGMLVHTVLVSLGLAALMAAVPVLFDVIKYVGAAYLVYIGVRAWLDSSSASEVQERAVVPLRTVLWRATMTNLLNPKIVLFYLAFLPQFVDADAGGAGVQLLVLGLLFVLVGLLVDSVIALAAGRLGEWLHRRHRVDTLLNRIAGTVFVALAARLVFL</sequence>
<dbReference type="EMBL" id="KF826675">
    <property type="protein sequence ID" value="AIS85698.1"/>
    <property type="molecule type" value="Genomic_DNA"/>
</dbReference>
<dbReference type="PANTHER" id="PTHR30086:SF20">
    <property type="entry name" value="ARGININE EXPORTER PROTEIN ARGO-RELATED"/>
    <property type="match status" value="1"/>
</dbReference>
<evidence type="ECO:0000256" key="3">
    <source>
        <dbReference type="ARBA" id="ARBA00022692"/>
    </source>
</evidence>
<feature type="transmembrane region" description="Helical" evidence="6">
    <location>
        <begin position="190"/>
        <end position="208"/>
    </location>
</feature>
<evidence type="ECO:0000256" key="6">
    <source>
        <dbReference type="SAM" id="Phobius"/>
    </source>
</evidence>